<feature type="compositionally biased region" description="Polar residues" evidence="1">
    <location>
        <begin position="219"/>
        <end position="228"/>
    </location>
</feature>
<organism evidence="2 3">
    <name type="scientific">Trypanosoma rangeli SC58</name>
    <dbReference type="NCBI Taxonomy" id="429131"/>
    <lineage>
        <taxon>Eukaryota</taxon>
        <taxon>Discoba</taxon>
        <taxon>Euglenozoa</taxon>
        <taxon>Kinetoplastea</taxon>
        <taxon>Metakinetoplastina</taxon>
        <taxon>Trypanosomatida</taxon>
        <taxon>Trypanosomatidae</taxon>
        <taxon>Trypanosoma</taxon>
        <taxon>Herpetosoma</taxon>
    </lineage>
</organism>
<feature type="compositionally biased region" description="Low complexity" evidence="1">
    <location>
        <begin position="259"/>
        <end position="274"/>
    </location>
</feature>
<evidence type="ECO:0000313" key="2">
    <source>
        <dbReference type="EMBL" id="ESL07093.1"/>
    </source>
</evidence>
<name>A0A061IVF0_TRYRA</name>
<accession>A0A061IVF0</accession>
<evidence type="ECO:0000256" key="1">
    <source>
        <dbReference type="SAM" id="MobiDB-lite"/>
    </source>
</evidence>
<dbReference type="AlphaFoldDB" id="A0A061IVF0"/>
<proteinExistence type="predicted"/>
<protein>
    <submittedName>
        <fullName evidence="2">Uncharacterized protein</fullName>
    </submittedName>
</protein>
<sequence>MGGPLRSDVSADGAQEARESGEEGYREGAAPVAHSIKHVGTGCRVCFIQGDSFCPLYRVAGMSVAYALLNDGPFSIRFDTDVRVPTVAKLEVNGKMFKNEYRILANGSRTVKEVYEPNIATTRTFVYHPLVVFDNVLQREVSPGEMELRTIEEANEFTSLFRVIFLSVKGGGAATRAGVWQINYKKEPLAVEMIRVGHRAMLAKLFGVPLAELVKSLRQASPSKPSSVSRTLSLAPPPLRTPSLSSRRRSDADSVLPLRSTSTTSFSRWTSRSTSIERGTRPRASSLTCFMQSPGALQGRDSPMQRSLIGGKSHEAPRQVRRGRRTNVLRSPKPGKKSAPRSSPPSPLVLHVRPTPRVNSPAPPSLHSRGSSCSVGLAAARKEILPFWSERQQFSCW</sequence>
<dbReference type="Proteomes" id="UP000031737">
    <property type="component" value="Unassembled WGS sequence"/>
</dbReference>
<reference evidence="2 3" key="1">
    <citation type="submission" date="2013-07" db="EMBL/GenBank/DDBJ databases">
        <authorList>
            <person name="Stoco P.H."/>
            <person name="Wagner G."/>
            <person name="Gerber A."/>
            <person name="Zaha A."/>
            <person name="Thompson C."/>
            <person name="Bartholomeu D.C."/>
            <person name="Luckemeyer D.D."/>
            <person name="Bahia D."/>
            <person name="Loreto E."/>
            <person name="Prestes E.B."/>
            <person name="Lima F.M."/>
            <person name="Rodrigues-Luiz G."/>
            <person name="Vallejo G.A."/>
            <person name="Filho J.F."/>
            <person name="Monteiro K.M."/>
            <person name="Tyler K.M."/>
            <person name="de Almeida L.G."/>
            <person name="Ortiz M.F."/>
            <person name="Siervo M.A."/>
            <person name="de Moraes M.H."/>
            <person name="Cunha O.L."/>
            <person name="Mendonca-Neto R."/>
            <person name="Silva R."/>
            <person name="Teixeira S.M."/>
            <person name="Murta S.M."/>
            <person name="Sincero T.C."/>
            <person name="Mendes T.A."/>
            <person name="Urmenyi T.P."/>
            <person name="Silva V.G."/>
            <person name="da Rocha W.D."/>
            <person name="Andersson B."/>
            <person name="Romanha A.J."/>
            <person name="Steindel M."/>
            <person name="de Vasconcelos A.T."/>
            <person name="Grisard E.C."/>
        </authorList>
    </citation>
    <scope>NUCLEOTIDE SEQUENCE [LARGE SCALE GENOMIC DNA]</scope>
    <source>
        <strain evidence="2 3">SC58</strain>
    </source>
</reference>
<dbReference type="VEuPathDB" id="TriTrypDB:TRSC58_05224"/>
<feature type="compositionally biased region" description="Basic and acidic residues" evidence="1">
    <location>
        <begin position="15"/>
        <end position="26"/>
    </location>
</feature>
<dbReference type="EMBL" id="AUPL01005224">
    <property type="protein sequence ID" value="ESL07093.1"/>
    <property type="molecule type" value="Genomic_DNA"/>
</dbReference>
<feature type="region of interest" description="Disordered" evidence="1">
    <location>
        <begin position="219"/>
        <end position="372"/>
    </location>
</feature>
<evidence type="ECO:0000313" key="3">
    <source>
        <dbReference type="Proteomes" id="UP000031737"/>
    </source>
</evidence>
<keyword evidence="3" id="KW-1185">Reference proteome</keyword>
<feature type="region of interest" description="Disordered" evidence="1">
    <location>
        <begin position="1"/>
        <end position="26"/>
    </location>
</feature>
<dbReference type="OrthoDB" id="246377at2759"/>
<comment type="caution">
    <text evidence="2">The sequence shown here is derived from an EMBL/GenBank/DDBJ whole genome shotgun (WGS) entry which is preliminary data.</text>
</comment>
<feature type="compositionally biased region" description="Basic residues" evidence="1">
    <location>
        <begin position="319"/>
        <end position="339"/>
    </location>
</feature>
<gene>
    <name evidence="2" type="ORF">TRSC58_05224</name>
</gene>